<dbReference type="Proteomes" id="UP000299102">
    <property type="component" value="Unassembled WGS sequence"/>
</dbReference>
<protein>
    <submittedName>
        <fullName evidence="2">Uncharacterized protein</fullName>
    </submittedName>
</protein>
<dbReference type="EMBL" id="BGZK01000544">
    <property type="protein sequence ID" value="GBP49416.1"/>
    <property type="molecule type" value="Genomic_DNA"/>
</dbReference>
<dbReference type="AlphaFoldDB" id="A0A4C1WDE0"/>
<gene>
    <name evidence="2" type="ORF">EVAR_38184_1</name>
</gene>
<reference evidence="2 3" key="1">
    <citation type="journal article" date="2019" name="Commun. Biol.">
        <title>The bagworm genome reveals a unique fibroin gene that provides high tensile strength.</title>
        <authorList>
            <person name="Kono N."/>
            <person name="Nakamura H."/>
            <person name="Ohtoshi R."/>
            <person name="Tomita M."/>
            <person name="Numata K."/>
            <person name="Arakawa K."/>
        </authorList>
    </citation>
    <scope>NUCLEOTIDE SEQUENCE [LARGE SCALE GENOMIC DNA]</scope>
</reference>
<feature type="region of interest" description="Disordered" evidence="1">
    <location>
        <begin position="75"/>
        <end position="107"/>
    </location>
</feature>
<sequence length="107" mass="11942">MHKHGERPQPASAVTLRVICCEQINHHHLHAIAVARYVSAIASPLYVRARSSGGADNPAGGCRLKAGMFDEFPISKDKRLPPELKPELKLQQREKPKEKNTDKYFAS</sequence>
<comment type="caution">
    <text evidence="2">The sequence shown here is derived from an EMBL/GenBank/DDBJ whole genome shotgun (WGS) entry which is preliminary data.</text>
</comment>
<accession>A0A4C1WDE0</accession>
<keyword evidence="3" id="KW-1185">Reference proteome</keyword>
<organism evidence="2 3">
    <name type="scientific">Eumeta variegata</name>
    <name type="common">Bagworm moth</name>
    <name type="synonym">Eumeta japonica</name>
    <dbReference type="NCBI Taxonomy" id="151549"/>
    <lineage>
        <taxon>Eukaryota</taxon>
        <taxon>Metazoa</taxon>
        <taxon>Ecdysozoa</taxon>
        <taxon>Arthropoda</taxon>
        <taxon>Hexapoda</taxon>
        <taxon>Insecta</taxon>
        <taxon>Pterygota</taxon>
        <taxon>Neoptera</taxon>
        <taxon>Endopterygota</taxon>
        <taxon>Lepidoptera</taxon>
        <taxon>Glossata</taxon>
        <taxon>Ditrysia</taxon>
        <taxon>Tineoidea</taxon>
        <taxon>Psychidae</taxon>
        <taxon>Oiketicinae</taxon>
        <taxon>Eumeta</taxon>
    </lineage>
</organism>
<proteinExistence type="predicted"/>
<name>A0A4C1WDE0_EUMVA</name>
<evidence type="ECO:0000313" key="2">
    <source>
        <dbReference type="EMBL" id="GBP49416.1"/>
    </source>
</evidence>
<dbReference type="OrthoDB" id="10616873at2759"/>
<evidence type="ECO:0000313" key="3">
    <source>
        <dbReference type="Proteomes" id="UP000299102"/>
    </source>
</evidence>
<evidence type="ECO:0000256" key="1">
    <source>
        <dbReference type="SAM" id="MobiDB-lite"/>
    </source>
</evidence>